<feature type="coiled-coil region" evidence="1">
    <location>
        <begin position="303"/>
        <end position="344"/>
    </location>
</feature>
<dbReference type="RefSeq" id="XP_033165354.1">
    <property type="nucleotide sequence ID" value="XM_033309463.1"/>
</dbReference>
<keyword evidence="2" id="KW-1185">Reference proteome</keyword>
<gene>
    <name evidence="3" type="primary">LOC117144350</name>
</gene>
<feature type="coiled-coil region" evidence="1">
    <location>
        <begin position="127"/>
        <end position="154"/>
    </location>
</feature>
<evidence type="ECO:0000313" key="3">
    <source>
        <dbReference type="RefSeq" id="XP_033165354.1"/>
    </source>
</evidence>
<sequence>MTQHENQQAILSNFVREMSEGVDRLIRDQAELKVHLNEVLDENRRLDSELAKCRSILAGGDYQEIKHRLQLSNKALDASKKQVDELIKERNSLQTMHNLSKQTIETMEMDLKNYRVQLKMSGDDQVIQRYSKIVKVLEAKVEDQQKEIRTQAETIKALHDHKQHSGLQLQQLHAQLKDSEQSQSKVSVLQKQLKEYELSLSHTHNLLMESTRRETAAMRKVEEAIILSEEANKEKIDATKLAETYKEEMTHLASNIGTIMDEASTRVDVEVGHLKNMLKQKDIIITTIKEKLKKLAVDHKSVVHMLETRSNRLEQKYKEVLKQNDKLEAELEATCRRLGELERSVTKAYGGDAEDARIKMFYKSQMDRCIMDHKKMKEKYREGMEDITQRFESEIYKLREENSVLLAENELLKSGAAGDSSKQTGH</sequence>
<evidence type="ECO:0000256" key="1">
    <source>
        <dbReference type="SAM" id="Coils"/>
    </source>
</evidence>
<protein>
    <submittedName>
        <fullName evidence="3">Unconventional myosin-XVIIIa isoform X1</fullName>
    </submittedName>
</protein>
<name>A0A6P8KMS9_DROMA</name>
<accession>A0A6P8KMS9</accession>
<dbReference type="Proteomes" id="UP000515162">
    <property type="component" value="Chromosome 3R"/>
</dbReference>
<organism evidence="2 3">
    <name type="scientific">Drosophila mauritiana</name>
    <name type="common">Fruit fly</name>
    <dbReference type="NCBI Taxonomy" id="7226"/>
    <lineage>
        <taxon>Eukaryota</taxon>
        <taxon>Metazoa</taxon>
        <taxon>Ecdysozoa</taxon>
        <taxon>Arthropoda</taxon>
        <taxon>Hexapoda</taxon>
        <taxon>Insecta</taxon>
        <taxon>Pterygota</taxon>
        <taxon>Neoptera</taxon>
        <taxon>Endopterygota</taxon>
        <taxon>Diptera</taxon>
        <taxon>Brachycera</taxon>
        <taxon>Muscomorpha</taxon>
        <taxon>Ephydroidea</taxon>
        <taxon>Drosophilidae</taxon>
        <taxon>Drosophila</taxon>
        <taxon>Sophophora</taxon>
    </lineage>
</organism>
<reference evidence="3" key="1">
    <citation type="submission" date="2025-08" db="UniProtKB">
        <authorList>
            <consortium name="RefSeq"/>
        </authorList>
    </citation>
    <scope>IDENTIFICATION</scope>
    <source>
        <strain evidence="3">Mau12</strain>
        <tissue evidence="3">Whole Body</tissue>
    </source>
</reference>
<keyword evidence="1" id="KW-0175">Coiled coil</keyword>
<feature type="coiled-coil region" evidence="1">
    <location>
        <begin position="69"/>
        <end position="96"/>
    </location>
</feature>
<dbReference type="AlphaFoldDB" id="A0A6P8KMS9"/>
<proteinExistence type="predicted"/>
<dbReference type="GeneID" id="117144350"/>
<evidence type="ECO:0000313" key="2">
    <source>
        <dbReference type="Proteomes" id="UP000515162"/>
    </source>
</evidence>